<evidence type="ECO:0000256" key="5">
    <source>
        <dbReference type="ARBA" id="ARBA00022679"/>
    </source>
</evidence>
<keyword evidence="14" id="KW-1185">Reference proteome</keyword>
<dbReference type="PANTHER" id="PTHR30040:SF2">
    <property type="entry name" value="FAD:PROTEIN FMN TRANSFERASE"/>
    <property type="match status" value="1"/>
</dbReference>
<gene>
    <name evidence="13" type="ORF">OCV61_13355</name>
</gene>
<dbReference type="RefSeq" id="WP_158422208.1">
    <property type="nucleotide sequence ID" value="NZ_JAOQJL010000029.1"/>
</dbReference>
<keyword evidence="5 11" id="KW-0808">Transferase</keyword>
<evidence type="ECO:0000256" key="7">
    <source>
        <dbReference type="ARBA" id="ARBA00022827"/>
    </source>
</evidence>
<evidence type="ECO:0000313" key="13">
    <source>
        <dbReference type="EMBL" id="MCU6766385.1"/>
    </source>
</evidence>
<dbReference type="SUPFAM" id="SSF143631">
    <property type="entry name" value="ApbE-like"/>
    <property type="match status" value="1"/>
</dbReference>
<dbReference type="InterPro" id="IPR003374">
    <property type="entry name" value="ApbE-like_sf"/>
</dbReference>
<feature type="signal peptide" evidence="12">
    <location>
        <begin position="1"/>
        <end position="44"/>
    </location>
</feature>
<feature type="chain" id="PRO_5046232003" description="FAD:protein FMN transferase" evidence="12">
    <location>
        <begin position="45"/>
        <end position="370"/>
    </location>
</feature>
<name>A0ABT2TVX0_9FIRM</name>
<evidence type="ECO:0000256" key="9">
    <source>
        <dbReference type="ARBA" id="ARBA00031306"/>
    </source>
</evidence>
<keyword evidence="12" id="KW-0732">Signal</keyword>
<evidence type="ECO:0000313" key="14">
    <source>
        <dbReference type="Proteomes" id="UP001652409"/>
    </source>
</evidence>
<evidence type="ECO:0000256" key="3">
    <source>
        <dbReference type="ARBA" id="ARBA00016337"/>
    </source>
</evidence>
<sequence>MRKRQIKKEINKKEINRKANPYGKFLLAAVCAAGTIALCQAACAAEPELYTATDLAMDTVVTESIYTTGEDVTGEIGTLLRKIESDWLSWTQEDSMIARINASEGQTMEVPVQLASYLEKVMQLSENSNGALDPTLGKVIRLWDIGGENPHIPDENELKKLLALTGYEKVHMEGNKITLDEGCTLDLGAVGKGIGCAEITDYLQKQQKITAGLVNLGGSSVLTYGTKPDGSKWQIAITDPRDTEGDYLGAVALDGGEFLSTSGDYEKYFMEDGVRYHHILDPETGYPANNGVCSVTVVCDDAVAADGLSTACFILGMEKSQSLLEKYNAEALFVDEDHHVTMTDGMKERFRLLKDSYTVKELQTDLRNDR</sequence>
<protein>
    <recommendedName>
        <fullName evidence="3 11">FAD:protein FMN transferase</fullName>
        <ecNumber evidence="2 11">2.7.1.180</ecNumber>
    </recommendedName>
    <alternativeName>
        <fullName evidence="9 11">Flavin transferase</fullName>
    </alternativeName>
</protein>
<reference evidence="13 14" key="1">
    <citation type="journal article" date="2021" name="ISME Commun">
        <title>Automated analysis of genomic sequences facilitates high-throughput and comprehensive description of bacteria.</title>
        <authorList>
            <person name="Hitch T.C.A."/>
        </authorList>
    </citation>
    <scope>NUCLEOTIDE SEQUENCE [LARGE SCALE GENOMIC DNA]</scope>
    <source>
        <strain evidence="13 14">Sanger_23</strain>
    </source>
</reference>
<evidence type="ECO:0000256" key="11">
    <source>
        <dbReference type="PIRNR" id="PIRNR006268"/>
    </source>
</evidence>
<keyword evidence="4 11" id="KW-0285">Flavoprotein</keyword>
<comment type="similarity">
    <text evidence="11">Belongs to the ApbE family.</text>
</comment>
<dbReference type="EC" id="2.7.1.180" evidence="2 11"/>
<evidence type="ECO:0000256" key="4">
    <source>
        <dbReference type="ARBA" id="ARBA00022630"/>
    </source>
</evidence>
<proteinExistence type="inferred from homology"/>
<evidence type="ECO:0000256" key="8">
    <source>
        <dbReference type="ARBA" id="ARBA00022842"/>
    </source>
</evidence>
<keyword evidence="6 11" id="KW-0479">Metal-binding</keyword>
<comment type="catalytic activity">
    <reaction evidence="10 11">
        <text>L-threonyl-[protein] + FAD = FMN-L-threonyl-[protein] + AMP + H(+)</text>
        <dbReference type="Rhea" id="RHEA:36847"/>
        <dbReference type="Rhea" id="RHEA-COMP:11060"/>
        <dbReference type="Rhea" id="RHEA-COMP:11061"/>
        <dbReference type="ChEBI" id="CHEBI:15378"/>
        <dbReference type="ChEBI" id="CHEBI:30013"/>
        <dbReference type="ChEBI" id="CHEBI:57692"/>
        <dbReference type="ChEBI" id="CHEBI:74257"/>
        <dbReference type="ChEBI" id="CHEBI:456215"/>
        <dbReference type="EC" id="2.7.1.180"/>
    </reaction>
</comment>
<dbReference type="InterPro" id="IPR024932">
    <property type="entry name" value="ApbE"/>
</dbReference>
<dbReference type="Gene3D" id="3.10.520.10">
    <property type="entry name" value="ApbE-like domains"/>
    <property type="match status" value="1"/>
</dbReference>
<accession>A0ABT2TVX0</accession>
<keyword evidence="8 11" id="KW-0460">Magnesium</keyword>
<dbReference type="Pfam" id="PF02424">
    <property type="entry name" value="ApbE"/>
    <property type="match status" value="1"/>
</dbReference>
<evidence type="ECO:0000256" key="6">
    <source>
        <dbReference type="ARBA" id="ARBA00022723"/>
    </source>
</evidence>
<evidence type="ECO:0000256" key="1">
    <source>
        <dbReference type="ARBA" id="ARBA00001946"/>
    </source>
</evidence>
<dbReference type="Proteomes" id="UP001652409">
    <property type="component" value="Unassembled WGS sequence"/>
</dbReference>
<dbReference type="PANTHER" id="PTHR30040">
    <property type="entry name" value="THIAMINE BIOSYNTHESIS LIPOPROTEIN APBE"/>
    <property type="match status" value="1"/>
</dbReference>
<keyword evidence="7 11" id="KW-0274">FAD</keyword>
<evidence type="ECO:0000256" key="12">
    <source>
        <dbReference type="SAM" id="SignalP"/>
    </source>
</evidence>
<comment type="cofactor">
    <cofactor evidence="1">
        <name>Mg(2+)</name>
        <dbReference type="ChEBI" id="CHEBI:18420"/>
    </cofactor>
</comment>
<dbReference type="EMBL" id="JAOQJL010000029">
    <property type="protein sequence ID" value="MCU6766385.1"/>
    <property type="molecule type" value="Genomic_DNA"/>
</dbReference>
<organism evidence="13 14">
    <name type="scientific">Blautia ammoniilytica</name>
    <dbReference type="NCBI Taxonomy" id="2981782"/>
    <lineage>
        <taxon>Bacteria</taxon>
        <taxon>Bacillati</taxon>
        <taxon>Bacillota</taxon>
        <taxon>Clostridia</taxon>
        <taxon>Lachnospirales</taxon>
        <taxon>Lachnospiraceae</taxon>
        <taxon>Blautia</taxon>
    </lineage>
</organism>
<evidence type="ECO:0000256" key="2">
    <source>
        <dbReference type="ARBA" id="ARBA00011955"/>
    </source>
</evidence>
<dbReference type="PIRSF" id="PIRSF006268">
    <property type="entry name" value="ApbE"/>
    <property type="match status" value="1"/>
</dbReference>
<dbReference type="GO" id="GO:0016740">
    <property type="term" value="F:transferase activity"/>
    <property type="evidence" value="ECO:0007669"/>
    <property type="project" value="UniProtKB-KW"/>
</dbReference>
<comment type="caution">
    <text evidence="13">The sequence shown here is derived from an EMBL/GenBank/DDBJ whole genome shotgun (WGS) entry which is preliminary data.</text>
</comment>
<evidence type="ECO:0000256" key="10">
    <source>
        <dbReference type="ARBA" id="ARBA00048540"/>
    </source>
</evidence>